<dbReference type="InterPro" id="IPR036770">
    <property type="entry name" value="Ankyrin_rpt-contain_sf"/>
</dbReference>
<reference evidence="6" key="1">
    <citation type="submission" date="2017-02" db="UniProtKB">
        <authorList>
            <consortium name="WormBaseParasite"/>
        </authorList>
    </citation>
    <scope>IDENTIFICATION</scope>
</reference>
<dbReference type="EMBL" id="UYRR01032613">
    <property type="protein sequence ID" value="VDK56198.1"/>
    <property type="molecule type" value="Genomic_DNA"/>
</dbReference>
<dbReference type="Gene3D" id="1.25.40.20">
    <property type="entry name" value="Ankyrin repeat-containing domain"/>
    <property type="match status" value="2"/>
</dbReference>
<evidence type="ECO:0000313" key="4">
    <source>
        <dbReference type="EMBL" id="VDK56198.1"/>
    </source>
</evidence>
<feature type="repeat" description="ANK" evidence="3">
    <location>
        <begin position="235"/>
        <end position="259"/>
    </location>
</feature>
<gene>
    <name evidence="4" type="ORF">ASIM_LOCUS15860</name>
</gene>
<proteinExistence type="predicted"/>
<keyword evidence="1" id="KW-0677">Repeat</keyword>
<dbReference type="SMART" id="SM00248">
    <property type="entry name" value="ANK"/>
    <property type="match status" value="5"/>
</dbReference>
<dbReference type="WBParaSite" id="ASIM_0001645301-mRNA-1">
    <property type="protein sequence ID" value="ASIM_0001645301-mRNA-1"/>
    <property type="gene ID" value="ASIM_0001645301"/>
</dbReference>
<sequence>MFNLIRNVASYAAPENYQAIANVYNRVAEAFTPSSSKVEKISASKLNSLAKCDSSMVFSIYSERTASPIFYVIYLPRMLIVFRSQVKADADLIRSSFSNLSKLINALENHSESDFVSRMDRLRKSVEENPSFGVIHHASACDFADAITKICSQSDAQVVVNEASIDGRFPLQIAAEESLRVLIRFGADLSKQDSKLRNVLHYAAEKSPKVLQVSVAIIMSTSDRFEIAMNQIDEDGMTPLCKAIQASQIDSVKLLLDSGCSKGPFPAGPIAAILTLADNSSNRLPELVDTIAKRCPNFLFERIHGTSTILHEEMDKALLYHILEGVGQTLDVNVRDGLKQTPLHCAVRRGSLEQTIALLAFGCDVNAVDEDGDTALHIAIQVCTLDYGSLLHTILIIHSWILK</sequence>
<evidence type="ECO:0000256" key="1">
    <source>
        <dbReference type="ARBA" id="ARBA00022737"/>
    </source>
</evidence>
<accession>A0A0M3K662</accession>
<keyword evidence="5" id="KW-1185">Reference proteome</keyword>
<dbReference type="Pfam" id="PF00023">
    <property type="entry name" value="Ank"/>
    <property type="match status" value="1"/>
</dbReference>
<dbReference type="PROSITE" id="PS50088">
    <property type="entry name" value="ANK_REPEAT"/>
    <property type="match status" value="2"/>
</dbReference>
<evidence type="ECO:0000256" key="3">
    <source>
        <dbReference type="PROSITE-ProRule" id="PRU00023"/>
    </source>
</evidence>
<dbReference type="AlphaFoldDB" id="A0A0M3K662"/>
<name>A0A0M3K662_ANISI</name>
<feature type="repeat" description="ANK" evidence="3">
    <location>
        <begin position="338"/>
        <end position="370"/>
    </location>
</feature>
<dbReference type="PROSITE" id="PS50297">
    <property type="entry name" value="ANK_REP_REGION"/>
    <property type="match status" value="2"/>
</dbReference>
<evidence type="ECO:0000256" key="2">
    <source>
        <dbReference type="ARBA" id="ARBA00023043"/>
    </source>
</evidence>
<protein>
    <submittedName>
        <fullName evidence="6">85/88 kDa calcium-independent phospholipase A2 (inferred by orthology to a human protein)</fullName>
    </submittedName>
</protein>
<dbReference type="SUPFAM" id="SSF48403">
    <property type="entry name" value="Ankyrin repeat"/>
    <property type="match status" value="1"/>
</dbReference>
<dbReference type="PANTHER" id="PTHR24173:SF74">
    <property type="entry name" value="ANKYRIN REPEAT DOMAIN-CONTAINING PROTEIN 16"/>
    <property type="match status" value="1"/>
</dbReference>
<evidence type="ECO:0000313" key="5">
    <source>
        <dbReference type="Proteomes" id="UP000267096"/>
    </source>
</evidence>
<dbReference type="OrthoDB" id="10021675at2759"/>
<dbReference type="InterPro" id="IPR002110">
    <property type="entry name" value="Ankyrin_rpt"/>
</dbReference>
<dbReference type="PANTHER" id="PTHR24173">
    <property type="entry name" value="ANKYRIN REPEAT CONTAINING"/>
    <property type="match status" value="1"/>
</dbReference>
<dbReference type="Proteomes" id="UP000267096">
    <property type="component" value="Unassembled WGS sequence"/>
</dbReference>
<evidence type="ECO:0000313" key="6">
    <source>
        <dbReference type="WBParaSite" id="ASIM_0001645301-mRNA-1"/>
    </source>
</evidence>
<dbReference type="Pfam" id="PF13857">
    <property type="entry name" value="Ank_5"/>
    <property type="match status" value="1"/>
</dbReference>
<keyword evidence="2 3" id="KW-0040">ANK repeat</keyword>
<reference evidence="4 5" key="2">
    <citation type="submission" date="2018-11" db="EMBL/GenBank/DDBJ databases">
        <authorList>
            <consortium name="Pathogen Informatics"/>
        </authorList>
    </citation>
    <scope>NUCLEOTIDE SEQUENCE [LARGE SCALE GENOMIC DNA]</scope>
</reference>
<organism evidence="6">
    <name type="scientific">Anisakis simplex</name>
    <name type="common">Herring worm</name>
    <dbReference type="NCBI Taxonomy" id="6269"/>
    <lineage>
        <taxon>Eukaryota</taxon>
        <taxon>Metazoa</taxon>
        <taxon>Ecdysozoa</taxon>
        <taxon>Nematoda</taxon>
        <taxon>Chromadorea</taxon>
        <taxon>Rhabditida</taxon>
        <taxon>Spirurina</taxon>
        <taxon>Ascaridomorpha</taxon>
        <taxon>Ascaridoidea</taxon>
        <taxon>Anisakidae</taxon>
        <taxon>Anisakis</taxon>
        <taxon>Anisakis simplex complex</taxon>
    </lineage>
</organism>